<sequence>MDFDFVNYSRRSLLLFVMVANIIGWVAIVAVLYVAYLAIEWVTA</sequence>
<evidence type="ECO:0000313" key="2">
    <source>
        <dbReference type="EMBL" id="SVN66001.1"/>
    </source>
</evidence>
<dbReference type="RefSeq" id="WP_004152533.1">
    <property type="nucleotide sequence ID" value="NC_021654.1"/>
</dbReference>
<accession>A0A3B0NAU0</accession>
<dbReference type="EMBL" id="UJHH01000001">
    <property type="protein sequence ID" value="SWF62842.1"/>
    <property type="molecule type" value="Genomic_DNA"/>
</dbReference>
<evidence type="ECO:0000256" key="1">
    <source>
        <dbReference type="SAM" id="Phobius"/>
    </source>
</evidence>
<proteinExistence type="predicted"/>
<evidence type="ECO:0000313" key="5">
    <source>
        <dbReference type="Proteomes" id="UP000259364"/>
    </source>
</evidence>
<dbReference type="Proteomes" id="UP000258905">
    <property type="component" value="Unassembled WGS sequence"/>
</dbReference>
<protein>
    <submittedName>
        <fullName evidence="2">Uncharacterized protein</fullName>
    </submittedName>
</protein>
<name>A0A0J2GQQ1_KLEPN</name>
<accession>A0A0J2GQQ1</accession>
<keyword evidence="1" id="KW-1133">Transmembrane helix</keyword>
<keyword evidence="1" id="KW-0472">Membrane</keyword>
<dbReference type="Proteomes" id="UP000259364">
    <property type="component" value="Unassembled WGS sequence"/>
</dbReference>
<feature type="transmembrane region" description="Helical" evidence="1">
    <location>
        <begin position="12"/>
        <end position="39"/>
    </location>
</feature>
<comment type="caution">
    <text evidence="2">The sequence shown here is derived from an EMBL/GenBank/DDBJ whole genome shotgun (WGS) entry which is preliminary data.</text>
</comment>
<gene>
    <name evidence="2" type="ORF">SAMEA3649591_04049</name>
    <name evidence="3" type="ORF">SAMEA3720909_00379</name>
</gene>
<dbReference type="EMBL" id="UIUC01000018">
    <property type="protein sequence ID" value="SVN66001.1"/>
    <property type="molecule type" value="Genomic_DNA"/>
</dbReference>
<evidence type="ECO:0000313" key="3">
    <source>
        <dbReference type="EMBL" id="SWF62842.1"/>
    </source>
</evidence>
<dbReference type="AlphaFoldDB" id="A0A0J2GQQ1"/>
<organism evidence="2 4">
    <name type="scientific">Klebsiella pneumoniae</name>
    <dbReference type="NCBI Taxonomy" id="573"/>
    <lineage>
        <taxon>Bacteria</taxon>
        <taxon>Pseudomonadati</taxon>
        <taxon>Pseudomonadota</taxon>
        <taxon>Gammaproteobacteria</taxon>
        <taxon>Enterobacterales</taxon>
        <taxon>Enterobacteriaceae</taxon>
        <taxon>Klebsiella/Raoultella group</taxon>
        <taxon>Klebsiella</taxon>
        <taxon>Klebsiella pneumoniae complex</taxon>
    </lineage>
</organism>
<reference evidence="4 5" key="1">
    <citation type="submission" date="2018-08" db="EMBL/GenBank/DDBJ databases">
        <authorList>
            <consortium name="Pathogen Informatics"/>
        </authorList>
    </citation>
    <scope>NUCLEOTIDE SEQUENCE [LARGE SCALE GENOMIC DNA]</scope>
    <source>
        <strain evidence="2 4">EuSCAPE_GR003</strain>
        <strain evidence="3 5">EuSCAPE_UK014</strain>
    </source>
</reference>
<evidence type="ECO:0000313" key="4">
    <source>
        <dbReference type="Proteomes" id="UP000258905"/>
    </source>
</evidence>
<keyword evidence="1" id="KW-0812">Transmembrane</keyword>